<evidence type="ECO:0000313" key="19">
    <source>
        <dbReference type="Proteomes" id="UP000254879"/>
    </source>
</evidence>
<dbReference type="InterPro" id="IPR020629">
    <property type="entry name" value="FPG_Glyclase"/>
</dbReference>
<feature type="domain" description="FPG-type" evidence="16">
    <location>
        <begin position="239"/>
        <end position="273"/>
    </location>
</feature>
<evidence type="ECO:0000256" key="8">
    <source>
        <dbReference type="ARBA" id="ARBA00022833"/>
    </source>
</evidence>
<keyword evidence="7 15" id="KW-0378">Hydrolase</keyword>
<evidence type="ECO:0000256" key="7">
    <source>
        <dbReference type="ARBA" id="ARBA00022801"/>
    </source>
</evidence>
<dbReference type="Gene3D" id="1.10.8.50">
    <property type="match status" value="1"/>
</dbReference>
<comment type="catalytic activity">
    <reaction evidence="14 15">
        <text>2'-deoxyribonucleotide-(2'-deoxyribose 5'-phosphate)-2'-deoxyribonucleotide-DNA = a 3'-end 2'-deoxyribonucleotide-(2,3-dehydro-2,3-deoxyribose 5'-phosphate)-DNA + a 5'-end 5'-phospho-2'-deoxyribonucleoside-DNA + H(+)</text>
        <dbReference type="Rhea" id="RHEA:66592"/>
        <dbReference type="Rhea" id="RHEA-COMP:13180"/>
        <dbReference type="Rhea" id="RHEA-COMP:16897"/>
        <dbReference type="Rhea" id="RHEA-COMP:17067"/>
        <dbReference type="ChEBI" id="CHEBI:15378"/>
        <dbReference type="ChEBI" id="CHEBI:136412"/>
        <dbReference type="ChEBI" id="CHEBI:157695"/>
        <dbReference type="ChEBI" id="CHEBI:167181"/>
        <dbReference type="EC" id="4.2.99.18"/>
    </reaction>
</comment>
<evidence type="ECO:0000259" key="17">
    <source>
        <dbReference type="PROSITE" id="PS51068"/>
    </source>
</evidence>
<evidence type="ECO:0000256" key="12">
    <source>
        <dbReference type="ARBA" id="ARBA00023268"/>
    </source>
</evidence>
<evidence type="ECO:0000256" key="2">
    <source>
        <dbReference type="ARBA" id="ARBA00009409"/>
    </source>
</evidence>
<dbReference type="InterPro" id="IPR010979">
    <property type="entry name" value="Ribosomal_uS13-like_H2TH"/>
</dbReference>
<comment type="function">
    <text evidence="15">Involved in base excision repair of DNA damaged by oxidation or by mutagenic agents. Acts as DNA glycosylase that recognizes and removes damaged bases. Has a preference for oxidized purines, such as 7,8-dihydro-8-oxoguanine (8-oxoG). Has AP (apurinic/apyrimidinic) lyase activity and introduces nicks in the DNA strand. Cleaves the DNA backbone by beta-delta elimination to generate a single-strand break at the site of the removed base with both 3'- and 5'-phosphates.</text>
</comment>
<dbReference type="InterPro" id="IPR015886">
    <property type="entry name" value="H2TH_FPG"/>
</dbReference>
<evidence type="ECO:0000259" key="16">
    <source>
        <dbReference type="PROSITE" id="PS51066"/>
    </source>
</evidence>
<comment type="similarity">
    <text evidence="2 15">Belongs to the FPG family.</text>
</comment>
<dbReference type="SMART" id="SM00898">
    <property type="entry name" value="Fapy_DNA_glyco"/>
    <property type="match status" value="1"/>
</dbReference>
<evidence type="ECO:0000256" key="13">
    <source>
        <dbReference type="ARBA" id="ARBA00023295"/>
    </source>
</evidence>
<dbReference type="InterPro" id="IPR012319">
    <property type="entry name" value="FPG_cat"/>
</dbReference>
<feature type="active site" description="Proton donor; for beta-elimination activity" evidence="15">
    <location>
        <position position="59"/>
    </location>
</feature>
<evidence type="ECO:0000256" key="6">
    <source>
        <dbReference type="ARBA" id="ARBA00022771"/>
    </source>
</evidence>
<feature type="active site" description="Schiff-base intermediate with DNA" evidence="15">
    <location>
        <position position="2"/>
    </location>
</feature>
<keyword evidence="6 15" id="KW-0863">Zinc-finger</keyword>
<dbReference type="FunFam" id="1.10.8.50:FF:000003">
    <property type="entry name" value="Formamidopyrimidine-DNA glycosylase"/>
    <property type="match status" value="1"/>
</dbReference>
<dbReference type="SUPFAM" id="SSF57716">
    <property type="entry name" value="Glucocorticoid receptor-like (DNA-binding domain)"/>
    <property type="match status" value="1"/>
</dbReference>
<dbReference type="NCBIfam" id="TIGR00577">
    <property type="entry name" value="fpg"/>
    <property type="match status" value="1"/>
</dbReference>
<keyword evidence="13 15" id="KW-0326">Glycosidase</keyword>
<feature type="active site" description="Proton donor" evidence="15">
    <location>
        <position position="3"/>
    </location>
</feature>
<dbReference type="PANTHER" id="PTHR22993">
    <property type="entry name" value="FORMAMIDOPYRIMIDINE-DNA GLYCOSYLASE"/>
    <property type="match status" value="1"/>
</dbReference>
<dbReference type="PROSITE" id="PS01242">
    <property type="entry name" value="ZF_FPG_1"/>
    <property type="match status" value="1"/>
</dbReference>
<organism evidence="18 19">
    <name type="scientific">Listeria grayi</name>
    <name type="common">Listeria murrayi</name>
    <dbReference type="NCBI Taxonomy" id="1641"/>
    <lineage>
        <taxon>Bacteria</taxon>
        <taxon>Bacillati</taxon>
        <taxon>Bacillota</taxon>
        <taxon>Bacilli</taxon>
        <taxon>Bacillales</taxon>
        <taxon>Listeriaceae</taxon>
        <taxon>Listeria</taxon>
    </lineage>
</organism>
<name>A0A378MAJ8_LISGR</name>
<reference evidence="18 19" key="1">
    <citation type="submission" date="2018-06" db="EMBL/GenBank/DDBJ databases">
        <authorList>
            <consortium name="Pathogen Informatics"/>
            <person name="Doyle S."/>
        </authorList>
    </citation>
    <scope>NUCLEOTIDE SEQUENCE [LARGE SCALE GENOMIC DNA]</scope>
    <source>
        <strain evidence="19">NCTC 10815</strain>
    </source>
</reference>
<sequence length="273" mass="30560">MPELPEVENVRTTLERQVIGKTIDQVIVHVPKMIHGLPADEFVHMLVGQEIEAVRRRGKFLLFDLTDCTILSHLRMEGKFRVYPETEPTTKHTHIIFHFTDQTELRFLDVRKFGTMQVAAKHQEETTNSLQKLGPEPLSAHFELAAFASKLKKTTRAVKTALLDQKLVAGVGNIYADEICFEAEVLPMRGGNELSDAEVAALYEATKKIIGIAVEAGGSSIRTYENSQGKKGNYQDFLKVYGRTGEKCLRCGGTVEKIKLNGRGTHFCRGCQK</sequence>
<dbReference type="PANTHER" id="PTHR22993:SF9">
    <property type="entry name" value="FORMAMIDOPYRIMIDINE-DNA GLYCOSYLASE"/>
    <property type="match status" value="1"/>
</dbReference>
<dbReference type="Pfam" id="PF06831">
    <property type="entry name" value="H2TH"/>
    <property type="match status" value="1"/>
</dbReference>
<evidence type="ECO:0000256" key="1">
    <source>
        <dbReference type="ARBA" id="ARBA00001668"/>
    </source>
</evidence>
<proteinExistence type="inferred from homology"/>
<comment type="catalytic activity">
    <reaction evidence="1 15">
        <text>Hydrolysis of DNA containing ring-opened 7-methylguanine residues, releasing 2,6-diamino-4-hydroxy-5-(N-methyl)formamidopyrimidine.</text>
        <dbReference type="EC" id="3.2.2.23"/>
    </reaction>
</comment>
<feature type="binding site" evidence="15">
    <location>
        <position position="111"/>
    </location>
    <ligand>
        <name>DNA</name>
        <dbReference type="ChEBI" id="CHEBI:16991"/>
    </ligand>
</feature>
<evidence type="ECO:0000313" key="18">
    <source>
        <dbReference type="EMBL" id="STY43397.1"/>
    </source>
</evidence>
<dbReference type="SUPFAM" id="SSF46946">
    <property type="entry name" value="S13-like H2TH domain"/>
    <property type="match status" value="1"/>
</dbReference>
<dbReference type="GO" id="GO:0140078">
    <property type="term" value="F:class I DNA-(apurinic or apyrimidinic site) endonuclease activity"/>
    <property type="evidence" value="ECO:0007669"/>
    <property type="project" value="UniProtKB-EC"/>
</dbReference>
<keyword evidence="4 15" id="KW-0479">Metal-binding</keyword>
<evidence type="ECO:0000256" key="3">
    <source>
        <dbReference type="ARBA" id="ARBA00011245"/>
    </source>
</evidence>
<dbReference type="SMART" id="SM01232">
    <property type="entry name" value="H2TH"/>
    <property type="match status" value="1"/>
</dbReference>
<keyword evidence="9 15" id="KW-0238">DNA-binding</keyword>
<feature type="binding site" evidence="15">
    <location>
        <position position="92"/>
    </location>
    <ligand>
        <name>DNA</name>
        <dbReference type="ChEBI" id="CHEBI:16991"/>
    </ligand>
</feature>
<evidence type="ECO:0000256" key="5">
    <source>
        <dbReference type="ARBA" id="ARBA00022763"/>
    </source>
</evidence>
<keyword evidence="5 15" id="KW-0227">DNA damage</keyword>
<evidence type="ECO:0000256" key="14">
    <source>
        <dbReference type="ARBA" id="ARBA00044632"/>
    </source>
</evidence>
<dbReference type="GO" id="GO:0034039">
    <property type="term" value="F:8-oxo-7,8-dihydroguanine DNA N-glycosylase activity"/>
    <property type="evidence" value="ECO:0007669"/>
    <property type="project" value="TreeGrafter"/>
</dbReference>
<keyword evidence="8 15" id="KW-0862">Zinc</keyword>
<dbReference type="InterPro" id="IPR035937">
    <property type="entry name" value="FPG_N"/>
</dbReference>
<dbReference type="SUPFAM" id="SSF81624">
    <property type="entry name" value="N-terminal domain of MutM-like DNA repair proteins"/>
    <property type="match status" value="1"/>
</dbReference>
<dbReference type="CDD" id="cd08966">
    <property type="entry name" value="EcFpg-like_N"/>
    <property type="match status" value="1"/>
</dbReference>
<dbReference type="AlphaFoldDB" id="A0A378MAJ8"/>
<dbReference type="InterPro" id="IPR010663">
    <property type="entry name" value="Znf_FPG/IleRS"/>
</dbReference>
<dbReference type="GO" id="GO:0006284">
    <property type="term" value="P:base-excision repair"/>
    <property type="evidence" value="ECO:0007669"/>
    <property type="project" value="InterPro"/>
</dbReference>
<dbReference type="EMBL" id="UGPG01000001">
    <property type="protein sequence ID" value="STY43397.1"/>
    <property type="molecule type" value="Genomic_DNA"/>
</dbReference>
<keyword evidence="10 15" id="KW-0234">DNA repair</keyword>
<evidence type="ECO:0000256" key="9">
    <source>
        <dbReference type="ARBA" id="ARBA00023125"/>
    </source>
</evidence>
<dbReference type="Pfam" id="PF01149">
    <property type="entry name" value="Fapy_DNA_glyco"/>
    <property type="match status" value="1"/>
</dbReference>
<dbReference type="PROSITE" id="PS51068">
    <property type="entry name" value="FPG_CAT"/>
    <property type="match status" value="1"/>
</dbReference>
<dbReference type="InterPro" id="IPR000214">
    <property type="entry name" value="Znf_DNA_glyclase/AP_lyase"/>
</dbReference>
<keyword evidence="12 15" id="KW-0511">Multifunctional enzyme</keyword>
<dbReference type="NCBIfam" id="NF002211">
    <property type="entry name" value="PRK01103.1"/>
    <property type="match status" value="1"/>
</dbReference>
<protein>
    <recommendedName>
        <fullName evidence="15">Formamidopyrimidine-DNA glycosylase</fullName>
        <shortName evidence="15">Fapy-DNA glycosylase</shortName>
        <ecNumber evidence="15">3.2.2.23</ecNumber>
    </recommendedName>
    <alternativeName>
        <fullName evidence="15">DNA-(apurinic or apyrimidinic site) lyase MutM</fullName>
        <shortName evidence="15">AP lyase MutM</shortName>
        <ecNumber evidence="15">4.2.99.18</ecNumber>
    </alternativeName>
</protein>
<evidence type="ECO:0000256" key="4">
    <source>
        <dbReference type="ARBA" id="ARBA00022723"/>
    </source>
</evidence>
<accession>A0A378MAJ8</accession>
<dbReference type="FunFam" id="3.20.190.10:FF:000001">
    <property type="entry name" value="Formamidopyrimidine-DNA glycosylase"/>
    <property type="match status" value="1"/>
</dbReference>
<evidence type="ECO:0000256" key="11">
    <source>
        <dbReference type="ARBA" id="ARBA00023239"/>
    </source>
</evidence>
<dbReference type="RefSeq" id="WP_003755596.1">
    <property type="nucleotide sequence ID" value="NZ_CABKNG010000001.1"/>
</dbReference>
<dbReference type="Gene3D" id="3.20.190.10">
    <property type="entry name" value="MutM-like, N-terminal"/>
    <property type="match status" value="1"/>
</dbReference>
<dbReference type="Pfam" id="PF06827">
    <property type="entry name" value="zf-FPG_IleRS"/>
    <property type="match status" value="1"/>
</dbReference>
<dbReference type="GO" id="GO:0008270">
    <property type="term" value="F:zinc ion binding"/>
    <property type="evidence" value="ECO:0007669"/>
    <property type="project" value="UniProtKB-UniRule"/>
</dbReference>
<evidence type="ECO:0000256" key="10">
    <source>
        <dbReference type="ARBA" id="ARBA00023204"/>
    </source>
</evidence>
<dbReference type="EC" id="4.2.99.18" evidence="15"/>
<comment type="cofactor">
    <cofactor evidence="15">
        <name>Zn(2+)</name>
        <dbReference type="ChEBI" id="CHEBI:29105"/>
    </cofactor>
    <text evidence="15">Binds 1 zinc ion per subunit.</text>
</comment>
<dbReference type="InterPro" id="IPR015887">
    <property type="entry name" value="DNA_glyclase_Znf_dom_DNA_BS"/>
</dbReference>
<dbReference type="GO" id="GO:0003684">
    <property type="term" value="F:damaged DNA binding"/>
    <property type="evidence" value="ECO:0007669"/>
    <property type="project" value="InterPro"/>
</dbReference>
<dbReference type="HAMAP" id="MF_00103">
    <property type="entry name" value="Fapy_DNA_glycosyl"/>
    <property type="match status" value="1"/>
</dbReference>
<dbReference type="PROSITE" id="PS51066">
    <property type="entry name" value="ZF_FPG_2"/>
    <property type="match status" value="1"/>
</dbReference>
<comment type="caution">
    <text evidence="15">Lacks conserved residue(s) required for the propagation of feature annotation.</text>
</comment>
<dbReference type="EC" id="3.2.2.23" evidence="15"/>
<feature type="active site" description="Proton donor; for delta-elimination activity" evidence="15">
    <location>
        <position position="263"/>
    </location>
</feature>
<comment type="subunit">
    <text evidence="3 15">Monomer.</text>
</comment>
<keyword evidence="11 15" id="KW-0456">Lyase</keyword>
<gene>
    <name evidence="15 18" type="primary">mutM</name>
    <name evidence="15" type="synonym">fpg</name>
    <name evidence="18" type="ORF">NCTC10815_00692</name>
</gene>
<feature type="domain" description="Formamidopyrimidine-DNA glycosylase catalytic" evidence="17">
    <location>
        <begin position="2"/>
        <end position="114"/>
    </location>
</feature>
<dbReference type="Proteomes" id="UP000254879">
    <property type="component" value="Unassembled WGS sequence"/>
</dbReference>
<evidence type="ECO:0000256" key="15">
    <source>
        <dbReference type="HAMAP-Rule" id="MF_00103"/>
    </source>
</evidence>
<dbReference type="GO" id="GO:0003690">
    <property type="term" value="F:double-stranded DNA binding"/>
    <property type="evidence" value="ECO:0007669"/>
    <property type="project" value="UniProtKB-ARBA"/>
</dbReference>